<dbReference type="FunFam" id="3.40.390.10:FF:000065">
    <property type="entry name" value="Metalloendopeptidase"/>
    <property type="match status" value="1"/>
</dbReference>
<gene>
    <name evidence="4" type="ORF">AALO_G00168810</name>
</gene>
<evidence type="ECO:0000313" key="4">
    <source>
        <dbReference type="EMBL" id="KAG5272741.1"/>
    </source>
</evidence>
<keyword evidence="2" id="KW-0732">Signal</keyword>
<feature type="binding site" evidence="1">
    <location>
        <position position="190"/>
    </location>
    <ligand>
        <name>Zn(2+)</name>
        <dbReference type="ChEBI" id="CHEBI:29105"/>
        <note>catalytic</note>
    </ligand>
</feature>
<feature type="signal peptide" evidence="2">
    <location>
        <begin position="1"/>
        <end position="30"/>
    </location>
</feature>
<dbReference type="InterPro" id="IPR006026">
    <property type="entry name" value="Peptidase_Metallo"/>
</dbReference>
<dbReference type="PROSITE" id="PS51864">
    <property type="entry name" value="ASTACIN"/>
    <property type="match status" value="1"/>
</dbReference>
<feature type="domain" description="Peptidase M12A" evidence="3">
    <location>
        <begin position="99"/>
        <end position="289"/>
    </location>
</feature>
<accession>A0AAV6GIW8</accession>
<comment type="cofactor">
    <cofactor evidence="1 2">
        <name>Zn(2+)</name>
        <dbReference type="ChEBI" id="CHEBI:29105"/>
    </cofactor>
    <text evidence="1 2">Binds 1 zinc ion per subunit.</text>
</comment>
<dbReference type="InterPro" id="IPR034035">
    <property type="entry name" value="Astacin-like_dom"/>
</dbReference>
<dbReference type="Gene3D" id="3.40.390.10">
    <property type="entry name" value="Collagenase (Catalytic Domain)"/>
    <property type="match status" value="1"/>
</dbReference>
<dbReference type="AlphaFoldDB" id="A0AAV6GIW8"/>
<dbReference type="SUPFAM" id="SSF55486">
    <property type="entry name" value="Metalloproteases ('zincins'), catalytic domain"/>
    <property type="match status" value="1"/>
</dbReference>
<comment type="caution">
    <text evidence="4">The sequence shown here is derived from an EMBL/GenBank/DDBJ whole genome shotgun (WGS) entry which is preliminary data.</text>
</comment>
<keyword evidence="1 2" id="KW-0378">Hydrolase</keyword>
<dbReference type="Pfam" id="PF01400">
    <property type="entry name" value="Astacin"/>
    <property type="match status" value="1"/>
</dbReference>
<feature type="binding site" evidence="1">
    <location>
        <position position="200"/>
    </location>
    <ligand>
        <name>Zn(2+)</name>
        <dbReference type="ChEBI" id="CHEBI:29105"/>
        <note>catalytic</note>
    </ligand>
</feature>
<dbReference type="Proteomes" id="UP000823561">
    <property type="component" value="Chromosome 12"/>
</dbReference>
<feature type="chain" id="PRO_5043109175" description="Metalloendopeptidase" evidence="2">
    <location>
        <begin position="31"/>
        <end position="291"/>
    </location>
</feature>
<dbReference type="SMART" id="SM00235">
    <property type="entry name" value="ZnMc"/>
    <property type="match status" value="1"/>
</dbReference>
<evidence type="ECO:0000313" key="5">
    <source>
        <dbReference type="Proteomes" id="UP000823561"/>
    </source>
</evidence>
<dbReference type="PANTHER" id="PTHR10127">
    <property type="entry name" value="DISCOIDIN, CUB, EGF, LAMININ , AND ZINC METALLOPROTEASE DOMAIN CONTAINING"/>
    <property type="match status" value="1"/>
</dbReference>
<keyword evidence="5" id="KW-1185">Reference proteome</keyword>
<dbReference type="PANTHER" id="PTHR10127:SF870">
    <property type="entry name" value="METALLOENDOPEPTIDASE"/>
    <property type="match status" value="1"/>
</dbReference>
<evidence type="ECO:0000256" key="1">
    <source>
        <dbReference type="PROSITE-ProRule" id="PRU01211"/>
    </source>
</evidence>
<dbReference type="EC" id="3.4.24.-" evidence="2"/>
<dbReference type="GO" id="GO:0008270">
    <property type="term" value="F:zinc ion binding"/>
    <property type="evidence" value="ECO:0007669"/>
    <property type="project" value="UniProtKB-UniRule"/>
</dbReference>
<dbReference type="InterPro" id="IPR024079">
    <property type="entry name" value="MetalloPept_cat_dom_sf"/>
</dbReference>
<reference evidence="4" key="1">
    <citation type="submission" date="2020-10" db="EMBL/GenBank/DDBJ databases">
        <title>Chromosome-scale genome assembly of the Allis shad, Alosa alosa.</title>
        <authorList>
            <person name="Margot Z."/>
            <person name="Christophe K."/>
            <person name="Cabau C."/>
            <person name="Louis A."/>
            <person name="Berthelot C."/>
            <person name="Parey E."/>
            <person name="Roest Crollius H."/>
            <person name="Montfort J."/>
            <person name="Robinson-Rechavi M."/>
            <person name="Bucao C."/>
            <person name="Bouchez O."/>
            <person name="Gislard M."/>
            <person name="Lluch J."/>
            <person name="Milhes M."/>
            <person name="Lampietro C."/>
            <person name="Lopez Roques C."/>
            <person name="Donnadieu C."/>
            <person name="Braasch I."/>
            <person name="Desvignes T."/>
            <person name="Postlethwait J."/>
            <person name="Bobe J."/>
            <person name="Guiguen Y."/>
        </authorList>
    </citation>
    <scope>NUCLEOTIDE SEQUENCE</scope>
    <source>
        <strain evidence="4">M-15738</strain>
        <tissue evidence="4">Blood</tissue>
    </source>
</reference>
<dbReference type="EMBL" id="JADWDJ010000012">
    <property type="protein sequence ID" value="KAG5272741.1"/>
    <property type="molecule type" value="Genomic_DNA"/>
</dbReference>
<dbReference type="InterPro" id="IPR001506">
    <property type="entry name" value="Peptidase_M12A"/>
</dbReference>
<feature type="binding site" evidence="1">
    <location>
        <position position="194"/>
    </location>
    <ligand>
        <name>Zn(2+)</name>
        <dbReference type="ChEBI" id="CHEBI:29105"/>
        <note>catalytic</note>
    </ligand>
</feature>
<sequence>MGLRKIKLIFLTLVVFYCLTILLDHNTVVCAPVTGAFEHHGGHSTVKLNQQLDGLRPTSHNRNEWGFDLTKISPETINGIMGSLDFLTEGDMFIKSDRNAVDGRWPGEDGNGNVTVPYVIAPDLASRTADIQEAMNMISNKSCVTFHQRKNEDHYLRFKSHQGCASYVGFTGGEQDVYVSPYCTVGNICHELMHSLGFYHEHSRVDRDYHIQINFKNMIKGKEKNFNKVVGNTFGLPYDLGSILHYGRSFFSSNGKATVIPKKVNEDIGQRTHLSELDVRRLNKLYKCDHD</sequence>
<keyword evidence="1 2" id="KW-0645">Protease</keyword>
<dbReference type="GO" id="GO:0006508">
    <property type="term" value="P:proteolysis"/>
    <property type="evidence" value="ECO:0007669"/>
    <property type="project" value="UniProtKB-KW"/>
</dbReference>
<proteinExistence type="predicted"/>
<keyword evidence="1 2" id="KW-0482">Metalloprotease</keyword>
<dbReference type="CDD" id="cd04280">
    <property type="entry name" value="ZnMc_astacin_like"/>
    <property type="match status" value="1"/>
</dbReference>
<organism evidence="4 5">
    <name type="scientific">Alosa alosa</name>
    <name type="common">allis shad</name>
    <dbReference type="NCBI Taxonomy" id="278164"/>
    <lineage>
        <taxon>Eukaryota</taxon>
        <taxon>Metazoa</taxon>
        <taxon>Chordata</taxon>
        <taxon>Craniata</taxon>
        <taxon>Vertebrata</taxon>
        <taxon>Euteleostomi</taxon>
        <taxon>Actinopterygii</taxon>
        <taxon>Neopterygii</taxon>
        <taxon>Teleostei</taxon>
        <taxon>Clupei</taxon>
        <taxon>Clupeiformes</taxon>
        <taxon>Clupeoidei</taxon>
        <taxon>Clupeidae</taxon>
        <taxon>Alosa</taxon>
    </lineage>
</organism>
<name>A0AAV6GIW8_9TELE</name>
<dbReference type="PRINTS" id="PR00480">
    <property type="entry name" value="ASTACIN"/>
</dbReference>
<dbReference type="GO" id="GO:0004222">
    <property type="term" value="F:metalloendopeptidase activity"/>
    <property type="evidence" value="ECO:0007669"/>
    <property type="project" value="UniProtKB-UniRule"/>
</dbReference>
<evidence type="ECO:0000259" key="3">
    <source>
        <dbReference type="PROSITE" id="PS51864"/>
    </source>
</evidence>
<comment type="caution">
    <text evidence="1">Lacks conserved residue(s) required for the propagation of feature annotation.</text>
</comment>
<keyword evidence="1 2" id="KW-0862">Zinc</keyword>
<evidence type="ECO:0000256" key="2">
    <source>
        <dbReference type="RuleBase" id="RU361183"/>
    </source>
</evidence>
<keyword evidence="1 2" id="KW-0479">Metal-binding</keyword>
<protein>
    <recommendedName>
        <fullName evidence="2">Metalloendopeptidase</fullName>
        <ecNumber evidence="2">3.4.24.-</ecNumber>
    </recommendedName>
</protein>
<feature type="active site" evidence="1">
    <location>
        <position position="191"/>
    </location>
</feature>